<keyword evidence="2" id="KW-0472">Membrane</keyword>
<keyword evidence="2" id="KW-0812">Transmembrane</keyword>
<organism evidence="4 5">
    <name type="scientific">Basidiobolus ranarum</name>
    <dbReference type="NCBI Taxonomy" id="34480"/>
    <lineage>
        <taxon>Eukaryota</taxon>
        <taxon>Fungi</taxon>
        <taxon>Fungi incertae sedis</taxon>
        <taxon>Zoopagomycota</taxon>
        <taxon>Entomophthoromycotina</taxon>
        <taxon>Basidiobolomycetes</taxon>
        <taxon>Basidiobolales</taxon>
        <taxon>Basidiobolaceae</taxon>
        <taxon>Basidiobolus</taxon>
    </lineage>
</organism>
<protein>
    <recommendedName>
        <fullName evidence="3">SAP domain-containing protein</fullName>
    </recommendedName>
</protein>
<dbReference type="PROSITE" id="PS50800">
    <property type="entry name" value="SAP"/>
    <property type="match status" value="1"/>
</dbReference>
<feature type="transmembrane region" description="Helical" evidence="2">
    <location>
        <begin position="187"/>
        <end position="207"/>
    </location>
</feature>
<feature type="transmembrane region" description="Helical" evidence="2">
    <location>
        <begin position="272"/>
        <end position="289"/>
    </location>
</feature>
<evidence type="ECO:0000256" key="1">
    <source>
        <dbReference type="SAM" id="MobiDB-lite"/>
    </source>
</evidence>
<evidence type="ECO:0000313" key="4">
    <source>
        <dbReference type="EMBL" id="KAK9764978.1"/>
    </source>
</evidence>
<reference evidence="4 5" key="1">
    <citation type="submission" date="2023-04" db="EMBL/GenBank/DDBJ databases">
        <title>Genome of Basidiobolus ranarum AG-B5.</title>
        <authorList>
            <person name="Stajich J.E."/>
            <person name="Carter-House D."/>
            <person name="Gryganskyi A."/>
        </authorList>
    </citation>
    <scope>NUCLEOTIDE SEQUENCE [LARGE SCALE GENOMIC DNA]</scope>
    <source>
        <strain evidence="4 5">AG-B5</strain>
    </source>
</reference>
<dbReference type="SMART" id="SM00513">
    <property type="entry name" value="SAP"/>
    <property type="match status" value="1"/>
</dbReference>
<evidence type="ECO:0000259" key="3">
    <source>
        <dbReference type="PROSITE" id="PS50800"/>
    </source>
</evidence>
<sequence length="329" mass="37107">MAPLPSLNRFRKFELAEIAQALGLSTEGLRPDLEARIKAYLNENDISDNPDIVSLLNAPRVATPRKRVGRSTSPSSTRSTRSATRTKSVEPETLASKLTFRGRQQESSEPEDKQPVKYEIPEKQEFFIDAPESEKLKRMFKYEDPLASSEKESPSKSTTLDTTIIETKTVTETVTQSQTISYKNSQVWSVILFLFAVELISLVYSSFHARDAESSHFRWELYPHFILTLPDIPSLLTSPEFWRPAGAWLVVLVIVPFVISGVFNVERDHPMFSSLTFAVARSAIIYGLKDRADVFGQLYELIPMYLLHFTCAIGLILATYRGVSKSSIC</sequence>
<dbReference type="PANTHER" id="PTHR41807:SF1">
    <property type="entry name" value="GLUTATHIONE TRANSFERASE 3"/>
    <property type="match status" value="1"/>
</dbReference>
<dbReference type="EMBL" id="JASJQH010000333">
    <property type="protein sequence ID" value="KAK9764978.1"/>
    <property type="molecule type" value="Genomic_DNA"/>
</dbReference>
<feature type="transmembrane region" description="Helical" evidence="2">
    <location>
        <begin position="301"/>
        <end position="320"/>
    </location>
</feature>
<feature type="region of interest" description="Disordered" evidence="1">
    <location>
        <begin position="60"/>
        <end position="120"/>
    </location>
</feature>
<dbReference type="InterPro" id="IPR003034">
    <property type="entry name" value="SAP_dom"/>
</dbReference>
<gene>
    <name evidence="4" type="ORF">K7432_007050</name>
</gene>
<dbReference type="PANTHER" id="PTHR41807">
    <property type="entry name" value="GLUTATHIONE TRANSFERASE 3"/>
    <property type="match status" value="1"/>
</dbReference>
<dbReference type="Proteomes" id="UP001479436">
    <property type="component" value="Unassembled WGS sequence"/>
</dbReference>
<dbReference type="InterPro" id="IPR038872">
    <property type="entry name" value="Put_GTT3"/>
</dbReference>
<keyword evidence="2" id="KW-1133">Transmembrane helix</keyword>
<feature type="compositionally biased region" description="Low complexity" evidence="1">
    <location>
        <begin position="70"/>
        <end position="86"/>
    </location>
</feature>
<evidence type="ECO:0000256" key="2">
    <source>
        <dbReference type="SAM" id="Phobius"/>
    </source>
</evidence>
<proteinExistence type="predicted"/>
<name>A0ABR2WTW7_9FUNG</name>
<feature type="compositionally biased region" description="Basic and acidic residues" evidence="1">
    <location>
        <begin position="103"/>
        <end position="120"/>
    </location>
</feature>
<accession>A0ABR2WTW7</accession>
<keyword evidence="5" id="KW-1185">Reference proteome</keyword>
<feature type="domain" description="SAP" evidence="3">
    <location>
        <begin position="7"/>
        <end position="41"/>
    </location>
</feature>
<feature type="transmembrane region" description="Helical" evidence="2">
    <location>
        <begin position="245"/>
        <end position="265"/>
    </location>
</feature>
<comment type="caution">
    <text evidence="4">The sequence shown here is derived from an EMBL/GenBank/DDBJ whole genome shotgun (WGS) entry which is preliminary data.</text>
</comment>
<evidence type="ECO:0000313" key="5">
    <source>
        <dbReference type="Proteomes" id="UP001479436"/>
    </source>
</evidence>